<organism evidence="1">
    <name type="scientific">bioreactor metagenome</name>
    <dbReference type="NCBI Taxonomy" id="1076179"/>
    <lineage>
        <taxon>unclassified sequences</taxon>
        <taxon>metagenomes</taxon>
        <taxon>ecological metagenomes</taxon>
    </lineage>
</organism>
<sequence length="97" mass="11546">MIFAVHRIHAVEHRHPVLRFGAARARVQRKHGVARIIRSLQKRFKPERLGLFLKLVKFRRNFAQQRFIVFLLGKLDERLNVLGLGHEFIVFAQLTFY</sequence>
<name>A0A645FYY5_9ZZZZ</name>
<accession>A0A645FYY5</accession>
<protein>
    <submittedName>
        <fullName evidence="1">Uncharacterized protein</fullName>
    </submittedName>
</protein>
<dbReference type="AlphaFoldDB" id="A0A645FYY5"/>
<gene>
    <name evidence="1" type="ORF">SDC9_167007</name>
</gene>
<proteinExistence type="predicted"/>
<evidence type="ECO:0000313" key="1">
    <source>
        <dbReference type="EMBL" id="MPN19635.1"/>
    </source>
</evidence>
<dbReference type="EMBL" id="VSSQ01067228">
    <property type="protein sequence ID" value="MPN19635.1"/>
    <property type="molecule type" value="Genomic_DNA"/>
</dbReference>
<comment type="caution">
    <text evidence="1">The sequence shown here is derived from an EMBL/GenBank/DDBJ whole genome shotgun (WGS) entry which is preliminary data.</text>
</comment>
<reference evidence="1" key="1">
    <citation type="submission" date="2019-08" db="EMBL/GenBank/DDBJ databases">
        <authorList>
            <person name="Kucharzyk K."/>
            <person name="Murdoch R.W."/>
            <person name="Higgins S."/>
            <person name="Loffler F."/>
        </authorList>
    </citation>
    <scope>NUCLEOTIDE SEQUENCE</scope>
</reference>